<keyword evidence="3" id="KW-1185">Reference proteome</keyword>
<proteinExistence type="predicted"/>
<organism evidence="2 3">
    <name type="scientific">Marinobacter daqiaonensis</name>
    <dbReference type="NCBI Taxonomy" id="650891"/>
    <lineage>
        <taxon>Bacteria</taxon>
        <taxon>Pseudomonadati</taxon>
        <taxon>Pseudomonadota</taxon>
        <taxon>Gammaproteobacteria</taxon>
        <taxon>Pseudomonadales</taxon>
        <taxon>Marinobacteraceae</taxon>
        <taxon>Marinobacter</taxon>
    </lineage>
</organism>
<dbReference type="InterPro" id="IPR003018">
    <property type="entry name" value="GAF"/>
</dbReference>
<dbReference type="PROSITE" id="PS50883">
    <property type="entry name" value="EAL"/>
    <property type="match status" value="1"/>
</dbReference>
<dbReference type="Gene3D" id="3.30.70.270">
    <property type="match status" value="1"/>
</dbReference>
<dbReference type="InterPro" id="IPR029016">
    <property type="entry name" value="GAF-like_dom_sf"/>
</dbReference>
<evidence type="ECO:0000259" key="1">
    <source>
        <dbReference type="PROSITE" id="PS50883"/>
    </source>
</evidence>
<dbReference type="AlphaFoldDB" id="A0A1I6GY28"/>
<name>A0A1I6GY28_9GAMM</name>
<dbReference type="PANTHER" id="PTHR33121">
    <property type="entry name" value="CYCLIC DI-GMP PHOSPHODIESTERASE PDEF"/>
    <property type="match status" value="1"/>
</dbReference>
<evidence type="ECO:0000313" key="2">
    <source>
        <dbReference type="EMBL" id="SFR47098.1"/>
    </source>
</evidence>
<dbReference type="CDD" id="cd01948">
    <property type="entry name" value="EAL"/>
    <property type="match status" value="1"/>
</dbReference>
<dbReference type="InterPro" id="IPR001633">
    <property type="entry name" value="EAL_dom"/>
</dbReference>
<evidence type="ECO:0000313" key="3">
    <source>
        <dbReference type="Proteomes" id="UP000198644"/>
    </source>
</evidence>
<gene>
    <name evidence="2" type="ORF">SAMN05216203_0592</name>
</gene>
<dbReference type="SMART" id="SM00065">
    <property type="entry name" value="GAF"/>
    <property type="match status" value="1"/>
</dbReference>
<dbReference type="EMBL" id="FOYW01000001">
    <property type="protein sequence ID" value="SFR47098.1"/>
    <property type="molecule type" value="Genomic_DNA"/>
</dbReference>
<protein>
    <submittedName>
        <fullName evidence="2">EAL domain, c-di-GMP-specific phosphodiesterase class I (Or its enzymatically inactive variant)</fullName>
    </submittedName>
</protein>
<dbReference type="SUPFAM" id="SSF55781">
    <property type="entry name" value="GAF domain-like"/>
    <property type="match status" value="1"/>
</dbReference>
<sequence length="589" mass="64595">MTDYEQARLSTLRRLNILDTSPSESFDRITRMASQLFDLPIAAVSLSDADRQWFKSRVGVDHREIPRDRACCGEVSDTSEVLVVNDLMESEHYRTGTLAESGIRFYAGAPLTTRDGYTLGAMCVLGHEPREITEHEKAILGDLAAMVMAQIDLQHAVGRVDATTGLPNHLQFIEDFQDLEIDNPGGACHALCVELLDYSQAGALHQALGPGYVREVIRSAATVLHETLGDRGRVYYTGPGQFMCLDAGNEATVMTHALRIHEALASSNRDGTSPFMVRPAIGLAPFTLGTHKPDSVLRMTLSASRDARAAENPTGLYSCQSDESHQRRFSLIASFSEALEAPDQLRLVFQPRVDVRSGACVGAEALIRWQHGELGNVSPAEFIPLVENTPMARSLSDWVLREAIAQAGIWFRERRGLRVSINIAAVNLEEHDFTERVLAYLSQQGLPVSAIELELTESGLIGNGRVARKQLDALIDAGIEIAIDDFGTGYSSLAYLQEIPAHVVKVDRSFVDGIEGHKRGQILVRSMIEMAHALGYRVVAEGVETREGLAFLQSLDCDEVQGYLFARPLEKQEFEGWLAAEGGRPAASP</sequence>
<reference evidence="2 3" key="1">
    <citation type="submission" date="2016-10" db="EMBL/GenBank/DDBJ databases">
        <authorList>
            <person name="de Groot N.N."/>
        </authorList>
    </citation>
    <scope>NUCLEOTIDE SEQUENCE [LARGE SCALE GENOMIC DNA]</scope>
    <source>
        <strain evidence="2 3">CGMCC 1.9167</strain>
    </source>
</reference>
<dbReference type="STRING" id="650891.SAMN05216203_0592"/>
<dbReference type="GO" id="GO:0071111">
    <property type="term" value="F:cyclic-guanylate-specific phosphodiesterase activity"/>
    <property type="evidence" value="ECO:0007669"/>
    <property type="project" value="InterPro"/>
</dbReference>
<dbReference type="SUPFAM" id="SSF55073">
    <property type="entry name" value="Nucleotide cyclase"/>
    <property type="match status" value="1"/>
</dbReference>
<dbReference type="Gene3D" id="3.20.20.450">
    <property type="entry name" value="EAL domain"/>
    <property type="match status" value="1"/>
</dbReference>
<dbReference type="InterPro" id="IPR035919">
    <property type="entry name" value="EAL_sf"/>
</dbReference>
<dbReference type="SUPFAM" id="SSF141868">
    <property type="entry name" value="EAL domain-like"/>
    <property type="match status" value="1"/>
</dbReference>
<dbReference type="Pfam" id="PF00563">
    <property type="entry name" value="EAL"/>
    <property type="match status" value="1"/>
</dbReference>
<dbReference type="SMART" id="SM00052">
    <property type="entry name" value="EAL"/>
    <property type="match status" value="1"/>
</dbReference>
<dbReference type="Gene3D" id="3.30.450.40">
    <property type="match status" value="1"/>
</dbReference>
<dbReference type="PANTHER" id="PTHR33121:SF19">
    <property type="entry name" value="CYCLIC DI-GMP PHOSPHODIESTERASE PA2567"/>
    <property type="match status" value="1"/>
</dbReference>
<dbReference type="InterPro" id="IPR029787">
    <property type="entry name" value="Nucleotide_cyclase"/>
</dbReference>
<dbReference type="OrthoDB" id="9804951at2"/>
<feature type="domain" description="EAL" evidence="1">
    <location>
        <begin position="328"/>
        <end position="582"/>
    </location>
</feature>
<dbReference type="Proteomes" id="UP000198644">
    <property type="component" value="Unassembled WGS sequence"/>
</dbReference>
<dbReference type="RefSeq" id="WP_092008796.1">
    <property type="nucleotide sequence ID" value="NZ_FOYW01000001.1"/>
</dbReference>
<accession>A0A1I6GY28</accession>
<dbReference type="InterPro" id="IPR043128">
    <property type="entry name" value="Rev_trsase/Diguanyl_cyclase"/>
</dbReference>
<dbReference type="Pfam" id="PF01590">
    <property type="entry name" value="GAF"/>
    <property type="match status" value="1"/>
</dbReference>
<dbReference type="InterPro" id="IPR050706">
    <property type="entry name" value="Cyclic-di-GMP_PDE-like"/>
</dbReference>